<dbReference type="EMBL" id="LK056686">
    <property type="protein sequence ID" value="CDU25458.1"/>
    <property type="molecule type" value="Genomic_DNA"/>
</dbReference>
<dbReference type="OrthoDB" id="2285229at2759"/>
<evidence type="ECO:0000313" key="3">
    <source>
        <dbReference type="EMBL" id="CDU25458.1"/>
    </source>
</evidence>
<dbReference type="SUPFAM" id="SSF50249">
    <property type="entry name" value="Nucleic acid-binding proteins"/>
    <property type="match status" value="1"/>
</dbReference>
<name>A0A127ZH69_9BASI</name>
<evidence type="ECO:0000259" key="2">
    <source>
        <dbReference type="SMART" id="SM00955"/>
    </source>
</evidence>
<protein>
    <submittedName>
        <fullName evidence="3">Related to Exoribonuclease II</fullName>
    </submittedName>
</protein>
<feature type="compositionally biased region" description="Polar residues" evidence="1">
    <location>
        <begin position="86"/>
        <end position="96"/>
    </location>
</feature>
<evidence type="ECO:0000256" key="1">
    <source>
        <dbReference type="SAM" id="MobiDB-lite"/>
    </source>
</evidence>
<feature type="region of interest" description="Disordered" evidence="1">
    <location>
        <begin position="69"/>
        <end position="111"/>
    </location>
</feature>
<sequence>MKLPASSSRLLLDSPHTTGYLTKASSRTIRTCAPTLEAWKRPRNTAKHTNERLKQHRVTNTILTASRLGRHAESISKEDSDKYSGWRQTLGPSSRRNVGRPKLSREAGKSLARSVASGDAETLLGSHSASVLMQPLLHAKNVYDGFAGSSNHISARDFIAPRRDLRPGDFVEVRRNNVAVGIVLPPPEDVQMSRQEATKTHRTNAGMRDLYVLVTSGQIVLYKDNDVMMQIPGVIEARLTRAAAATSTKYVVSSNSLDSPVNSDGSHDAHSFAGAANSDPVEGTAMQEEPVDVPRFEARASICNKLRVLERQKEKELQRLLPSFQSLFLLDAAAAHGDGAEAAKLRKQRMDLRTGAITTFEAARLMHQLQVQLARKKSPGEDAKPLTANTIYAAHALLMSHPTHFLADALSHRTSQLFTCRSDAERANLRLISGWITGPPGSEGQANIDSFCRKASKIREWAETHPHDPSGPPRIVDPPHADLDVTWTPQDRSIIEFMQASLGSRRELQEDTHGSIAMEIVKRAGGHFRILPHPNVTELLEVDQAAQLMLVDPERALGRSMLETVGTDVSAGSDLQHALVMRFLTSIGALPPWQNPIRLDASFRNATMGENGGEPEPEPTTSEQGAARMTKFWAKKFGVTLDQQIEAIRHDFGKDHTVYVIDDEGAFELDDGISIELISGDQAWVHVHIADPTAWIQPDDALGQRAERRFQTLYFPEARWAMLPDKFVRSRVGLRPASSHDGGDMQSQRVMTFSAFIDLSTGLVQDTKVRPALVHDVQTRSYNQVSAMLADSAKAAEGATSSELALLLKIATKLSENRARCSAFVAHRPQSSVTVSPLPLPSVPVSPTALQRPYFFAGFPTIQTVTNEAQTGQADRVPALAPFLVSEFMILAGRIAASYGKEHNLAFAYRYQLRPDSNREAEEILSMRTNLPTEGSGSSTSPVSEQGLIGHGLIAYHDMLARGLAVSSSGYSVAPDEHFSLGIVADHTSPFHPAPHLRDAITCSGYVRATSPLRRYADMLAHWQIKHHLVHATPRMRTHEMERILPQLERQEVSAKQLMRSAQRFWLHKLLQRSLLEEGFAQEGTVGPFRARVALPEVRVNTLTLGARVRVNVEEFGLPADLEWGATEVPPSSGDVFKVMPVAVAMAGIRSGLTVRRV</sequence>
<dbReference type="Pfam" id="PF00773">
    <property type="entry name" value="RNB"/>
    <property type="match status" value="1"/>
</dbReference>
<dbReference type="InterPro" id="IPR001900">
    <property type="entry name" value="RNase_II/R"/>
</dbReference>
<dbReference type="GO" id="GO:0006402">
    <property type="term" value="P:mRNA catabolic process"/>
    <property type="evidence" value="ECO:0007669"/>
    <property type="project" value="TreeGrafter"/>
</dbReference>
<proteinExistence type="predicted"/>
<dbReference type="PANTHER" id="PTHR23355">
    <property type="entry name" value="RIBONUCLEASE"/>
    <property type="match status" value="1"/>
</dbReference>
<accession>A0A127ZH69</accession>
<dbReference type="AlphaFoldDB" id="A0A127ZH69"/>
<dbReference type="SMART" id="SM00955">
    <property type="entry name" value="RNB"/>
    <property type="match status" value="1"/>
</dbReference>
<feature type="compositionally biased region" description="Basic and acidic residues" evidence="1">
    <location>
        <begin position="70"/>
        <end position="84"/>
    </location>
</feature>
<feature type="domain" description="RNB" evidence="2">
    <location>
        <begin position="649"/>
        <end position="1031"/>
    </location>
</feature>
<dbReference type="GO" id="GO:0000175">
    <property type="term" value="F:3'-5'-RNA exonuclease activity"/>
    <property type="evidence" value="ECO:0007669"/>
    <property type="project" value="TreeGrafter"/>
</dbReference>
<dbReference type="GO" id="GO:0003723">
    <property type="term" value="F:RNA binding"/>
    <property type="evidence" value="ECO:0007669"/>
    <property type="project" value="InterPro"/>
</dbReference>
<reference evidence="3" key="1">
    <citation type="submission" date="2014-06" db="EMBL/GenBank/DDBJ databases">
        <authorList>
            <person name="Ju J."/>
            <person name="Zhang J."/>
        </authorList>
    </citation>
    <scope>NUCLEOTIDE SEQUENCE</scope>
    <source>
        <strain evidence="3">SscI8</strain>
    </source>
</reference>
<gene>
    <name evidence="3" type="ORF">SPSC_05351</name>
</gene>
<feature type="region of interest" description="Disordered" evidence="1">
    <location>
        <begin position="256"/>
        <end position="284"/>
    </location>
</feature>
<organism evidence="3">
    <name type="scientific">Sporisorium scitamineum</name>
    <dbReference type="NCBI Taxonomy" id="49012"/>
    <lineage>
        <taxon>Eukaryota</taxon>
        <taxon>Fungi</taxon>
        <taxon>Dikarya</taxon>
        <taxon>Basidiomycota</taxon>
        <taxon>Ustilaginomycotina</taxon>
        <taxon>Ustilaginomycetes</taxon>
        <taxon>Ustilaginales</taxon>
        <taxon>Ustilaginaceae</taxon>
        <taxon>Sporisorium</taxon>
    </lineage>
</organism>
<dbReference type="PANTHER" id="PTHR23355:SF65">
    <property type="entry name" value="EXORIBONUCLEASE CYT-4, PUTATIVE (AFU_ORTHOLOGUE AFUA_7G01550)-RELATED"/>
    <property type="match status" value="1"/>
</dbReference>
<dbReference type="GO" id="GO:0000932">
    <property type="term" value="C:P-body"/>
    <property type="evidence" value="ECO:0007669"/>
    <property type="project" value="TreeGrafter"/>
</dbReference>
<dbReference type="InterPro" id="IPR050180">
    <property type="entry name" value="RNR_Ribonuclease"/>
</dbReference>
<dbReference type="InterPro" id="IPR012340">
    <property type="entry name" value="NA-bd_OB-fold"/>
</dbReference>